<proteinExistence type="predicted"/>
<keyword evidence="3" id="KW-1185">Reference proteome</keyword>
<protein>
    <submittedName>
        <fullName evidence="2">DUF1707 domain-containing protein</fullName>
    </submittedName>
</protein>
<dbReference type="RefSeq" id="WP_331213157.1">
    <property type="nucleotide sequence ID" value="NZ_JAZGQK010000004.1"/>
</dbReference>
<evidence type="ECO:0000313" key="3">
    <source>
        <dbReference type="Proteomes" id="UP001332243"/>
    </source>
</evidence>
<sequence length="194" mass="21129">MSGDVVPSRREMRISDADRESVFAQLNAAVGEGRLTLPEFEDRVDGVLRARTYGEMEPFVADLPAAAPAVTPGDVVELNSHAGQIRRTGRWAVPRRLVVRSMAGSVKLDLRHAVISHPVVEIELSTQAGSTVIVLPREATANIDQVTTSAGTASLKVPSVPWPGSTAPHIVITGSTAAGTLLVRYERRFWRWRW</sequence>
<evidence type="ECO:0000259" key="1">
    <source>
        <dbReference type="Pfam" id="PF08044"/>
    </source>
</evidence>
<feature type="domain" description="DUF1707" evidence="1">
    <location>
        <begin position="12"/>
        <end position="64"/>
    </location>
</feature>
<reference evidence="2 3" key="1">
    <citation type="submission" date="2024-01" db="EMBL/GenBank/DDBJ databases">
        <title>Genome insights into Plantactinospora sonchi sp. nov.</title>
        <authorList>
            <person name="Wang L."/>
        </authorList>
    </citation>
    <scope>NUCLEOTIDE SEQUENCE [LARGE SCALE GENOMIC DNA]</scope>
    <source>
        <strain evidence="2 3">NEAU-QY2</strain>
    </source>
</reference>
<dbReference type="PANTHER" id="PTHR40763:SF5">
    <property type="entry name" value="MEMBRANE PROTEIN"/>
    <property type="match status" value="1"/>
</dbReference>
<gene>
    <name evidence="2" type="ORF">V1633_05910</name>
</gene>
<accession>A0ABU7RNG5</accession>
<name>A0ABU7RNG5_9ACTN</name>
<dbReference type="Pfam" id="PF08044">
    <property type="entry name" value="DUF1707"/>
    <property type="match status" value="1"/>
</dbReference>
<organism evidence="2 3">
    <name type="scientific">Plantactinospora sonchi</name>
    <dbReference type="NCBI Taxonomy" id="1544735"/>
    <lineage>
        <taxon>Bacteria</taxon>
        <taxon>Bacillati</taxon>
        <taxon>Actinomycetota</taxon>
        <taxon>Actinomycetes</taxon>
        <taxon>Micromonosporales</taxon>
        <taxon>Micromonosporaceae</taxon>
        <taxon>Plantactinospora</taxon>
    </lineage>
</organism>
<dbReference type="PANTHER" id="PTHR40763">
    <property type="entry name" value="MEMBRANE PROTEIN-RELATED"/>
    <property type="match status" value="1"/>
</dbReference>
<comment type="caution">
    <text evidence="2">The sequence shown here is derived from an EMBL/GenBank/DDBJ whole genome shotgun (WGS) entry which is preliminary data.</text>
</comment>
<dbReference type="Proteomes" id="UP001332243">
    <property type="component" value="Unassembled WGS sequence"/>
</dbReference>
<evidence type="ECO:0000313" key="2">
    <source>
        <dbReference type="EMBL" id="MEE6258027.1"/>
    </source>
</evidence>
<dbReference type="InterPro" id="IPR012551">
    <property type="entry name" value="DUF1707_SHOCT-like"/>
</dbReference>
<dbReference type="EMBL" id="JAZGQK010000004">
    <property type="protein sequence ID" value="MEE6258027.1"/>
    <property type="molecule type" value="Genomic_DNA"/>
</dbReference>